<comment type="catalytic activity">
    <reaction evidence="10 11">
        <text>GTP + 4 H2O = 2,5-diamino-6-hydroxy-4-(5-phosphoribosylamino)-pyrimidine + formate + 2 phosphate + 3 H(+)</text>
        <dbReference type="Rhea" id="RHEA:23704"/>
        <dbReference type="ChEBI" id="CHEBI:15377"/>
        <dbReference type="ChEBI" id="CHEBI:15378"/>
        <dbReference type="ChEBI" id="CHEBI:15740"/>
        <dbReference type="ChEBI" id="CHEBI:37565"/>
        <dbReference type="ChEBI" id="CHEBI:43474"/>
        <dbReference type="ChEBI" id="CHEBI:58614"/>
        <dbReference type="EC" id="3.5.4.25"/>
    </reaction>
</comment>
<name>A0A853I5L6_9GAMM</name>
<evidence type="ECO:0000259" key="12">
    <source>
        <dbReference type="Pfam" id="PF00925"/>
    </source>
</evidence>
<evidence type="ECO:0000256" key="1">
    <source>
        <dbReference type="ARBA" id="ARBA00000022"/>
    </source>
</evidence>
<proteinExistence type="inferred from homology"/>
<keyword evidence="15" id="KW-1185">Reference proteome</keyword>
<feature type="binding site" evidence="11">
    <location>
        <position position="217"/>
    </location>
    <ligand>
        <name>Zn(2+)</name>
        <dbReference type="ChEBI" id="CHEBI:29105"/>
        <note>catalytic</note>
    </ligand>
</feature>
<comment type="pathway">
    <text evidence="3 11">Cofactor biosynthesis; riboflavin biosynthesis; 5-amino-6-(D-ribitylamino)uracil from GTP: step 1/4.</text>
</comment>
<feature type="binding site" evidence="11">
    <location>
        <begin position="242"/>
        <end position="244"/>
    </location>
    <ligand>
        <name>GTP</name>
        <dbReference type="ChEBI" id="CHEBI:37565"/>
    </ligand>
</feature>
<dbReference type="GO" id="GO:0009231">
    <property type="term" value="P:riboflavin biosynthetic process"/>
    <property type="evidence" value="ECO:0007669"/>
    <property type="project" value="UniProtKB-UniRule"/>
</dbReference>
<dbReference type="InterPro" id="IPR032677">
    <property type="entry name" value="GTP_cyclohydro_II"/>
</dbReference>
<dbReference type="RefSeq" id="WP_180567464.1">
    <property type="nucleotide sequence ID" value="NZ_JACCKB010000005.1"/>
</dbReference>
<dbReference type="NCBIfam" id="TIGR00505">
    <property type="entry name" value="ribA"/>
    <property type="match status" value="1"/>
</dbReference>
<keyword evidence="9 11" id="KW-0342">GTP-binding</keyword>
<keyword evidence="8 11" id="KW-0862">Zinc</keyword>
<dbReference type="InterPro" id="IPR000926">
    <property type="entry name" value="RibA"/>
</dbReference>
<dbReference type="SUPFAM" id="SSF142695">
    <property type="entry name" value="RibA-like"/>
    <property type="match status" value="1"/>
</dbReference>
<feature type="binding site" evidence="11">
    <location>
        <position position="215"/>
    </location>
    <ligand>
        <name>Zn(2+)</name>
        <dbReference type="ChEBI" id="CHEBI:29105"/>
        <note>catalytic</note>
    </ligand>
</feature>
<organism evidence="14 15">
    <name type="scientific">Spartinivicinus marinus</name>
    <dbReference type="NCBI Taxonomy" id="2994442"/>
    <lineage>
        <taxon>Bacteria</taxon>
        <taxon>Pseudomonadati</taxon>
        <taxon>Pseudomonadota</taxon>
        <taxon>Gammaproteobacteria</taxon>
        <taxon>Oceanospirillales</taxon>
        <taxon>Zooshikellaceae</taxon>
        <taxon>Spartinivicinus</taxon>
    </lineage>
</organism>
<evidence type="ECO:0000256" key="9">
    <source>
        <dbReference type="ARBA" id="ARBA00023134"/>
    </source>
</evidence>
<feature type="active site" description="Nucleophile" evidence="11">
    <location>
        <position position="278"/>
    </location>
</feature>
<evidence type="ECO:0000259" key="13">
    <source>
        <dbReference type="Pfam" id="PF08719"/>
    </source>
</evidence>
<comment type="similarity">
    <text evidence="11">Belongs to the GTP cyclohydrolase II family.</text>
</comment>
<protein>
    <recommendedName>
        <fullName evidence="11">GTP cyclohydrolase-2</fullName>
        <ecNumber evidence="11">3.5.4.25</ecNumber>
    </recommendedName>
    <alternativeName>
        <fullName evidence="11">GTP cyclohydrolase II</fullName>
    </alternativeName>
</protein>
<evidence type="ECO:0000256" key="4">
    <source>
        <dbReference type="ARBA" id="ARBA00022619"/>
    </source>
</evidence>
<evidence type="ECO:0000313" key="15">
    <source>
        <dbReference type="Proteomes" id="UP000569732"/>
    </source>
</evidence>
<dbReference type="CDD" id="cd00641">
    <property type="entry name" value="GTP_cyclohydro2"/>
    <property type="match status" value="1"/>
</dbReference>
<accession>A0A853I5L6</accession>
<comment type="catalytic activity">
    <reaction evidence="1">
        <text>5-amino-6-(5-phospho-D-ribosylamino)uracil + H2O = 5,6-diaminouracil + D-ribose 5-phosphate</text>
        <dbReference type="Rhea" id="RHEA:55020"/>
        <dbReference type="ChEBI" id="CHEBI:15377"/>
        <dbReference type="ChEBI" id="CHEBI:46252"/>
        <dbReference type="ChEBI" id="CHEBI:58453"/>
        <dbReference type="ChEBI" id="CHEBI:78346"/>
    </reaction>
</comment>
<dbReference type="EC" id="3.5.4.25" evidence="11"/>
<dbReference type="NCBIfam" id="NF001591">
    <property type="entry name" value="PRK00393.1"/>
    <property type="match status" value="1"/>
</dbReference>
<feature type="binding site" evidence="11">
    <location>
        <position position="264"/>
    </location>
    <ligand>
        <name>GTP</name>
        <dbReference type="ChEBI" id="CHEBI:37565"/>
    </ligand>
</feature>
<comment type="caution">
    <text evidence="14">The sequence shown here is derived from an EMBL/GenBank/DDBJ whole genome shotgun (WGS) entry which is preliminary data.</text>
</comment>
<evidence type="ECO:0000256" key="6">
    <source>
        <dbReference type="ARBA" id="ARBA00022741"/>
    </source>
</evidence>
<keyword evidence="5 11" id="KW-0479">Metal-binding</keyword>
<dbReference type="HAMAP" id="MF_00179">
    <property type="entry name" value="RibA"/>
    <property type="match status" value="1"/>
</dbReference>
<dbReference type="Gene3D" id="1.10.357.40">
    <property type="entry name" value="YbiA-like"/>
    <property type="match status" value="1"/>
</dbReference>
<dbReference type="SUPFAM" id="SSF143990">
    <property type="entry name" value="YbiA-like"/>
    <property type="match status" value="1"/>
</dbReference>
<keyword evidence="4 11" id="KW-0686">Riboflavin biosynthesis</keyword>
<feature type="binding site" evidence="11">
    <location>
        <position position="220"/>
    </location>
    <ligand>
        <name>GTP</name>
        <dbReference type="ChEBI" id="CHEBI:37565"/>
    </ligand>
</feature>
<comment type="cofactor">
    <cofactor evidence="11">
        <name>Zn(2+)</name>
        <dbReference type="ChEBI" id="CHEBI:29105"/>
    </cofactor>
    <text evidence="11">Binds 1 zinc ion per subunit.</text>
</comment>
<dbReference type="GO" id="GO:0005829">
    <property type="term" value="C:cytosol"/>
    <property type="evidence" value="ECO:0007669"/>
    <property type="project" value="TreeGrafter"/>
</dbReference>
<comment type="function">
    <text evidence="11">Catalyzes the conversion of GTP to 2,5-diamino-6-ribosylamino-4(3H)-pyrimidinone 5'-phosphate (DARP), formate and pyrophosphate.</text>
</comment>
<feature type="binding site" evidence="11">
    <location>
        <position position="299"/>
    </location>
    <ligand>
        <name>GTP</name>
        <dbReference type="ChEBI" id="CHEBI:37565"/>
    </ligand>
</feature>
<sequence length="353" mass="40436">MADAIQFYEPKERYGFLSNFSLHSIVIDGVTWPTVEHYYQSSKFLAADIIARIHHAATPEQAFKVSRQYSKQVRPDWNNIKETVMMRGLRCKFHQHHPLAHWLVATETQPIVEHSFSDAYWGDGGDGHGKNRLGQLLMALRDELKNKHPYKLIRYVDAAQLPTQFGVFTMHGFIQSDNNVEHLALTYGKLDVTKPALIRLHSECLTGDALYSLRCDCGFQLQKSLETIVSHGSGALLYLRQEGRGIGLLNKIRAYHLQDKGADTVEANERLGFAADMREYHFCEGMLHYLEIDKVKLMTNNPRKVQALCIAGINVVERVPLQEGHNIHNENYLETKSRKLRHMFSKEDDFSLS</sequence>
<dbReference type="GO" id="GO:0008270">
    <property type="term" value="F:zinc ion binding"/>
    <property type="evidence" value="ECO:0007669"/>
    <property type="project" value="UniProtKB-UniRule"/>
</dbReference>
<comment type="catalytic activity">
    <reaction evidence="2">
        <text>2,5-diamino-6-hydroxy-4-(5-phosphoribosylamino)-pyrimidine + H2O = 2,5,6-triamino-4-hydroxypyrimidine + D-ribose 5-phosphate</text>
        <dbReference type="Rhea" id="RHEA:23436"/>
        <dbReference type="ChEBI" id="CHEBI:15377"/>
        <dbReference type="ChEBI" id="CHEBI:58614"/>
        <dbReference type="ChEBI" id="CHEBI:78346"/>
        <dbReference type="ChEBI" id="CHEBI:137796"/>
    </reaction>
</comment>
<reference evidence="14 15" key="1">
    <citation type="submission" date="2020-07" db="EMBL/GenBank/DDBJ databases">
        <title>Endozoicomonas sp. nov., isolated from sediment.</title>
        <authorList>
            <person name="Gu T."/>
        </authorList>
    </citation>
    <scope>NUCLEOTIDE SEQUENCE [LARGE SCALE GENOMIC DNA]</scope>
    <source>
        <strain evidence="14 15">SM1973</strain>
    </source>
</reference>
<dbReference type="Pfam" id="PF00925">
    <property type="entry name" value="GTP_cyclohydro2"/>
    <property type="match status" value="1"/>
</dbReference>
<dbReference type="Gene3D" id="3.40.50.10990">
    <property type="entry name" value="GTP cyclohydrolase II"/>
    <property type="match status" value="1"/>
</dbReference>
<feature type="binding site" evidence="11">
    <location>
        <position position="204"/>
    </location>
    <ligand>
        <name>Zn(2+)</name>
        <dbReference type="ChEBI" id="CHEBI:29105"/>
        <note>catalytic</note>
    </ligand>
</feature>
<dbReference type="FunFam" id="3.40.50.10990:FF:000002">
    <property type="entry name" value="GTP cyclohydrolase-2"/>
    <property type="match status" value="1"/>
</dbReference>
<dbReference type="CDD" id="cd15457">
    <property type="entry name" value="NADAR"/>
    <property type="match status" value="1"/>
</dbReference>
<evidence type="ECO:0000256" key="3">
    <source>
        <dbReference type="ARBA" id="ARBA00004853"/>
    </source>
</evidence>
<feature type="active site" description="Proton acceptor" evidence="11">
    <location>
        <position position="276"/>
    </location>
</feature>
<dbReference type="PANTHER" id="PTHR21327">
    <property type="entry name" value="GTP CYCLOHYDROLASE II-RELATED"/>
    <property type="match status" value="1"/>
</dbReference>
<dbReference type="AlphaFoldDB" id="A0A853I5L6"/>
<dbReference type="GO" id="GO:0005525">
    <property type="term" value="F:GTP binding"/>
    <property type="evidence" value="ECO:0007669"/>
    <property type="project" value="UniProtKB-KW"/>
</dbReference>
<dbReference type="NCBIfam" id="TIGR02464">
    <property type="entry name" value="ribofla_fusion"/>
    <property type="match status" value="1"/>
</dbReference>
<evidence type="ECO:0000256" key="2">
    <source>
        <dbReference type="ARBA" id="ARBA00000751"/>
    </source>
</evidence>
<keyword evidence="7 11" id="KW-0378">Hydrolase</keyword>
<evidence type="ECO:0000256" key="7">
    <source>
        <dbReference type="ARBA" id="ARBA00022801"/>
    </source>
</evidence>
<gene>
    <name evidence="11 14" type="primary">ribA</name>
    <name evidence="14" type="ORF">H0A36_05385</name>
</gene>
<evidence type="ECO:0000256" key="10">
    <source>
        <dbReference type="ARBA" id="ARBA00049295"/>
    </source>
</evidence>
<dbReference type="GO" id="GO:0003935">
    <property type="term" value="F:GTP cyclohydrolase II activity"/>
    <property type="evidence" value="ECO:0007669"/>
    <property type="project" value="UniProtKB-UniRule"/>
</dbReference>
<dbReference type="InterPro" id="IPR012816">
    <property type="entry name" value="NADAR"/>
</dbReference>
<evidence type="ECO:0000256" key="5">
    <source>
        <dbReference type="ARBA" id="ARBA00022723"/>
    </source>
</evidence>
<evidence type="ECO:0000313" key="14">
    <source>
        <dbReference type="EMBL" id="NYZ65434.1"/>
    </source>
</evidence>
<dbReference type="Pfam" id="PF08719">
    <property type="entry name" value="NADAR"/>
    <property type="match status" value="1"/>
</dbReference>
<dbReference type="EMBL" id="JACCKB010000005">
    <property type="protein sequence ID" value="NYZ65434.1"/>
    <property type="molecule type" value="Genomic_DNA"/>
</dbReference>
<dbReference type="UniPathway" id="UPA00275">
    <property type="reaction ID" value="UER00400"/>
</dbReference>
<keyword evidence="6 11" id="KW-0547">Nucleotide-binding</keyword>
<dbReference type="InterPro" id="IPR036144">
    <property type="entry name" value="RibA-like_sf"/>
</dbReference>
<feature type="domain" description="GTP cyclohydrolase II" evidence="12">
    <location>
        <begin position="158"/>
        <end position="320"/>
    </location>
</feature>
<dbReference type="Proteomes" id="UP000569732">
    <property type="component" value="Unassembled WGS sequence"/>
</dbReference>
<feature type="binding site" evidence="11">
    <location>
        <begin position="199"/>
        <end position="203"/>
    </location>
    <ligand>
        <name>GTP</name>
        <dbReference type="ChEBI" id="CHEBI:37565"/>
    </ligand>
</feature>
<evidence type="ECO:0000256" key="8">
    <source>
        <dbReference type="ARBA" id="ARBA00022833"/>
    </source>
</evidence>
<dbReference type="InterPro" id="IPR037238">
    <property type="entry name" value="YbiA-like_sf"/>
</dbReference>
<dbReference type="PANTHER" id="PTHR21327:SF18">
    <property type="entry name" value="3,4-DIHYDROXY-2-BUTANONE 4-PHOSPHATE SYNTHASE"/>
    <property type="match status" value="1"/>
</dbReference>
<feature type="binding site" evidence="11">
    <location>
        <position position="304"/>
    </location>
    <ligand>
        <name>GTP</name>
        <dbReference type="ChEBI" id="CHEBI:37565"/>
    </ligand>
</feature>
<evidence type="ECO:0000256" key="11">
    <source>
        <dbReference type="HAMAP-Rule" id="MF_00179"/>
    </source>
</evidence>
<feature type="domain" description="NADAR" evidence="13">
    <location>
        <begin position="7"/>
        <end position="145"/>
    </location>
</feature>